<organism evidence="5 6">
    <name type="scientific">Sphingomonas limnosediminicola</name>
    <dbReference type="NCBI Taxonomy" id="940133"/>
    <lineage>
        <taxon>Bacteria</taxon>
        <taxon>Pseudomonadati</taxon>
        <taxon>Pseudomonadota</taxon>
        <taxon>Alphaproteobacteria</taxon>
        <taxon>Sphingomonadales</taxon>
        <taxon>Sphingomonadaceae</taxon>
        <taxon>Sphingomonas</taxon>
    </lineage>
</organism>
<gene>
    <name evidence="5" type="ORF">GCM10022276_09340</name>
</gene>
<dbReference type="RefSeq" id="WP_344698522.1">
    <property type="nucleotide sequence ID" value="NZ_BAABBM010000001.1"/>
</dbReference>
<evidence type="ECO:0000313" key="6">
    <source>
        <dbReference type="Proteomes" id="UP001500827"/>
    </source>
</evidence>
<dbReference type="Gene3D" id="3.10.310.50">
    <property type="match status" value="1"/>
</dbReference>
<feature type="domain" description="TPM" evidence="4">
    <location>
        <begin position="32"/>
        <end position="157"/>
    </location>
</feature>
<accession>A0ABP7L1C3</accession>
<dbReference type="PANTHER" id="PTHR30373">
    <property type="entry name" value="UPF0603 PROTEIN YGCG"/>
    <property type="match status" value="1"/>
</dbReference>
<dbReference type="EMBL" id="BAABBM010000001">
    <property type="protein sequence ID" value="GAA3892317.1"/>
    <property type="molecule type" value="Genomic_DNA"/>
</dbReference>
<feature type="region of interest" description="Disordered" evidence="1">
    <location>
        <begin position="242"/>
        <end position="262"/>
    </location>
</feature>
<name>A0ABP7L1C3_9SPHN</name>
<dbReference type="Pfam" id="PF04536">
    <property type="entry name" value="TPM_phosphatase"/>
    <property type="match status" value="1"/>
</dbReference>
<feature type="signal peptide" evidence="3">
    <location>
        <begin position="1"/>
        <end position="21"/>
    </location>
</feature>
<evidence type="ECO:0000256" key="3">
    <source>
        <dbReference type="SAM" id="SignalP"/>
    </source>
</evidence>
<keyword evidence="3" id="KW-0732">Signal</keyword>
<evidence type="ECO:0000313" key="5">
    <source>
        <dbReference type="EMBL" id="GAA3892317.1"/>
    </source>
</evidence>
<keyword evidence="2" id="KW-0472">Membrane</keyword>
<evidence type="ECO:0000256" key="2">
    <source>
        <dbReference type="SAM" id="Phobius"/>
    </source>
</evidence>
<dbReference type="InterPro" id="IPR007621">
    <property type="entry name" value="TPM_dom"/>
</dbReference>
<proteinExistence type="predicted"/>
<feature type="chain" id="PRO_5046571962" description="TPM domain-containing protein" evidence="3">
    <location>
        <begin position="22"/>
        <end position="283"/>
    </location>
</feature>
<keyword evidence="6" id="KW-1185">Reference proteome</keyword>
<protein>
    <recommendedName>
        <fullName evidence="4">TPM domain-containing protein</fullName>
    </recommendedName>
</protein>
<dbReference type="PANTHER" id="PTHR30373:SF2">
    <property type="entry name" value="UPF0603 PROTEIN YGCG"/>
    <property type="match status" value="1"/>
</dbReference>
<evidence type="ECO:0000259" key="4">
    <source>
        <dbReference type="Pfam" id="PF04536"/>
    </source>
</evidence>
<keyword evidence="2" id="KW-0812">Transmembrane</keyword>
<comment type="caution">
    <text evidence="5">The sequence shown here is derived from an EMBL/GenBank/DDBJ whole genome shotgun (WGS) entry which is preliminary data.</text>
</comment>
<feature type="transmembrane region" description="Helical" evidence="2">
    <location>
        <begin position="186"/>
        <end position="205"/>
    </location>
</feature>
<reference evidence="6" key="1">
    <citation type="journal article" date="2019" name="Int. J. Syst. Evol. Microbiol.">
        <title>The Global Catalogue of Microorganisms (GCM) 10K type strain sequencing project: providing services to taxonomists for standard genome sequencing and annotation.</title>
        <authorList>
            <consortium name="The Broad Institute Genomics Platform"/>
            <consortium name="The Broad Institute Genome Sequencing Center for Infectious Disease"/>
            <person name="Wu L."/>
            <person name="Ma J."/>
        </authorList>
    </citation>
    <scope>NUCLEOTIDE SEQUENCE [LARGE SCALE GENOMIC DNA]</scope>
    <source>
        <strain evidence="6">JCM 17543</strain>
    </source>
</reference>
<dbReference type="Proteomes" id="UP001500827">
    <property type="component" value="Unassembled WGS sequence"/>
</dbReference>
<evidence type="ECO:0000256" key="1">
    <source>
        <dbReference type="SAM" id="MobiDB-lite"/>
    </source>
</evidence>
<sequence length="283" mass="29528">MKQIIAALLLAFFALAAPVAAQTFPQNNGSPVVDQAGILRPEQVLDLQSKAQALYAQSGRAFAVATVKSLEGRDPDEYAYQLGRYWKLGSAKGDDGVLLLVAPNERKVAIASGYGAGEYMTDAMSGIIIRENILPYFKQNPPDYGGGIEAGADAIIKQMSLPPDEAKKNVTVAKQSQEQRRQSSGGALPGFFWFMIIAFVLLSMIRRRSGGRSYRRRGGGGINPWVVLWGLNELNRGSRGGWGGSSWDGGGSSWGGGGGGGGGGGFGGFGGGSFGGGGASGSW</sequence>
<keyword evidence="2" id="KW-1133">Transmembrane helix</keyword>